<proteinExistence type="predicted"/>
<dbReference type="Proteomes" id="UP000192368">
    <property type="component" value="Unassembled WGS sequence"/>
</dbReference>
<dbReference type="STRING" id="573058.SAMN00017477_0624"/>
<sequence>MKNSGVVINTDGDYVNVVSVRASACGGSCETCGAHCESKPKTIRVLNTINAEIGDIVELEINSAKVLGYIALVYGVPLIVFITSIIVSFMALGEKNQLGSLLIGLIALAITYFIIKKIDGKLKLTSSEIKLRKID</sequence>
<dbReference type="InterPro" id="IPR007359">
    <property type="entry name" value="SigmaE_reg_RseC_MucC"/>
</dbReference>
<evidence type="ECO:0000313" key="2">
    <source>
        <dbReference type="EMBL" id="SMB83933.1"/>
    </source>
</evidence>
<dbReference type="PIRSF" id="PIRSF004923">
    <property type="entry name" value="RseC"/>
    <property type="match status" value="1"/>
</dbReference>
<keyword evidence="3" id="KW-1185">Reference proteome</keyword>
<feature type="transmembrane region" description="Helical" evidence="1">
    <location>
        <begin position="98"/>
        <end position="115"/>
    </location>
</feature>
<evidence type="ECO:0000256" key="1">
    <source>
        <dbReference type="SAM" id="Phobius"/>
    </source>
</evidence>
<dbReference type="RefSeq" id="WP_084230285.1">
    <property type="nucleotide sequence ID" value="NZ_FWWR01000009.1"/>
</dbReference>
<accession>A0A1W1USC6</accession>
<dbReference type="PANTHER" id="PTHR35867">
    <property type="entry name" value="PROTEIN RSEC"/>
    <property type="match status" value="1"/>
</dbReference>
<dbReference type="EMBL" id="FWWR01000009">
    <property type="protein sequence ID" value="SMB83933.1"/>
    <property type="molecule type" value="Genomic_DNA"/>
</dbReference>
<protein>
    <submittedName>
        <fullName evidence="2">Positive regulator of sigma(E), RseC/MucC</fullName>
    </submittedName>
</protein>
<evidence type="ECO:0000313" key="3">
    <source>
        <dbReference type="Proteomes" id="UP000192368"/>
    </source>
</evidence>
<dbReference type="OrthoDB" id="1734233at2"/>
<feature type="transmembrane region" description="Helical" evidence="1">
    <location>
        <begin position="66"/>
        <end position="92"/>
    </location>
</feature>
<keyword evidence="1" id="KW-0472">Membrane</keyword>
<organism evidence="2 3">
    <name type="scientific">Peptoniphilus asaccharolyticus DSM 20463</name>
    <dbReference type="NCBI Taxonomy" id="573058"/>
    <lineage>
        <taxon>Bacteria</taxon>
        <taxon>Bacillati</taxon>
        <taxon>Bacillota</taxon>
        <taxon>Tissierellia</taxon>
        <taxon>Tissierellales</taxon>
        <taxon>Peptoniphilaceae</taxon>
        <taxon>Peptoniphilus</taxon>
    </lineage>
</organism>
<dbReference type="InterPro" id="IPR026268">
    <property type="entry name" value="RseC"/>
</dbReference>
<keyword evidence="1" id="KW-1133">Transmembrane helix</keyword>
<gene>
    <name evidence="2" type="ORF">SAMN00017477_0624</name>
</gene>
<name>A0A1W1USC6_PEPAS</name>
<reference evidence="3" key="1">
    <citation type="submission" date="2017-04" db="EMBL/GenBank/DDBJ databases">
        <authorList>
            <person name="Varghese N."/>
            <person name="Submissions S."/>
        </authorList>
    </citation>
    <scope>NUCLEOTIDE SEQUENCE [LARGE SCALE GENOMIC DNA]</scope>
    <source>
        <strain evidence="3">DSM 20463</strain>
    </source>
</reference>
<dbReference type="PANTHER" id="PTHR35867:SF1">
    <property type="entry name" value="PROTEIN RSEC"/>
    <property type="match status" value="1"/>
</dbReference>
<dbReference type="AlphaFoldDB" id="A0A1W1USC6"/>
<keyword evidence="1" id="KW-0812">Transmembrane</keyword>
<dbReference type="Pfam" id="PF04246">
    <property type="entry name" value="RseC_MucC"/>
    <property type="match status" value="1"/>
</dbReference>